<dbReference type="InterPro" id="IPR006027">
    <property type="entry name" value="NusB_RsmB_TIM44"/>
</dbReference>
<accession>A0A3M0A235</accession>
<protein>
    <submittedName>
        <fullName evidence="3">N utilization substance protein B</fullName>
    </submittedName>
</protein>
<dbReference type="EMBL" id="REFI01000007">
    <property type="protein sequence ID" value="RMA78494.1"/>
    <property type="molecule type" value="Genomic_DNA"/>
</dbReference>
<dbReference type="AlphaFoldDB" id="A0A3M0A235"/>
<dbReference type="GO" id="GO:0003723">
    <property type="term" value="F:RNA binding"/>
    <property type="evidence" value="ECO:0007669"/>
    <property type="project" value="UniProtKB-KW"/>
</dbReference>
<name>A0A3M0A235_9BACT</name>
<evidence type="ECO:0000256" key="1">
    <source>
        <dbReference type="ARBA" id="ARBA00022884"/>
    </source>
</evidence>
<gene>
    <name evidence="3" type="ORF">JN00_0324</name>
</gene>
<evidence type="ECO:0000259" key="2">
    <source>
        <dbReference type="Pfam" id="PF01029"/>
    </source>
</evidence>
<organism evidence="3 4">
    <name type="scientific">Metamycoplasma subdolum</name>
    <dbReference type="NCBI Taxonomy" id="92407"/>
    <lineage>
        <taxon>Bacteria</taxon>
        <taxon>Bacillati</taxon>
        <taxon>Mycoplasmatota</taxon>
        <taxon>Mycoplasmoidales</taxon>
        <taxon>Metamycoplasmataceae</taxon>
        <taxon>Metamycoplasma</taxon>
    </lineage>
</organism>
<keyword evidence="1" id="KW-0694">RNA-binding</keyword>
<dbReference type="Proteomes" id="UP000267246">
    <property type="component" value="Unassembled WGS sequence"/>
</dbReference>
<dbReference type="Pfam" id="PF01029">
    <property type="entry name" value="NusB"/>
    <property type="match status" value="1"/>
</dbReference>
<dbReference type="SUPFAM" id="SSF48013">
    <property type="entry name" value="NusB-like"/>
    <property type="match status" value="1"/>
</dbReference>
<dbReference type="RefSeq" id="WP_121940800.1">
    <property type="nucleotide sequence ID" value="NZ_CP137846.1"/>
</dbReference>
<evidence type="ECO:0000313" key="3">
    <source>
        <dbReference type="EMBL" id="RMA78494.1"/>
    </source>
</evidence>
<feature type="domain" description="NusB/RsmB/TIM44" evidence="2">
    <location>
        <begin position="73"/>
        <end position="152"/>
    </location>
</feature>
<evidence type="ECO:0000313" key="4">
    <source>
        <dbReference type="Proteomes" id="UP000267246"/>
    </source>
</evidence>
<dbReference type="Gene3D" id="1.10.940.10">
    <property type="entry name" value="NusB-like"/>
    <property type="match status" value="1"/>
</dbReference>
<proteinExistence type="predicted"/>
<comment type="caution">
    <text evidence="3">The sequence shown here is derived from an EMBL/GenBank/DDBJ whole genome shotgun (WGS) entry which is preliminary data.</text>
</comment>
<sequence length="164" mass="19975">MEKKQIKDDFFNEDNEDFKLTEEEENKLAFIIRRYEKRTKFIFWIYQSELLEESLNASKLFDEVFLDQREYFAVKKIEKNYPIYKKLISSVLNPGWTYERVQPLLRAIMIYGIFEFSFNKKNVVINEMINITKIFVPGIYYKFLNKILDLISRILESKTYENKN</sequence>
<keyword evidence="4" id="KW-1185">Reference proteome</keyword>
<reference evidence="3 4" key="1">
    <citation type="submission" date="2018-10" db="EMBL/GenBank/DDBJ databases">
        <title>Genomic Encyclopedia of Archaeal and Bacterial Type Strains, Phase II (KMG-II): from individual species to whole genera.</title>
        <authorList>
            <person name="Goeker M."/>
        </authorList>
    </citation>
    <scope>NUCLEOTIDE SEQUENCE [LARGE SCALE GENOMIC DNA]</scope>
    <source>
        <strain evidence="3 4">ATCC 29870</strain>
    </source>
</reference>
<dbReference type="OrthoDB" id="389272at2"/>
<dbReference type="InterPro" id="IPR035926">
    <property type="entry name" value="NusB-like_sf"/>
</dbReference>
<dbReference type="GO" id="GO:0006355">
    <property type="term" value="P:regulation of DNA-templated transcription"/>
    <property type="evidence" value="ECO:0007669"/>
    <property type="project" value="InterPro"/>
</dbReference>